<feature type="region of interest" description="Disordered" evidence="1">
    <location>
        <begin position="25"/>
        <end position="52"/>
    </location>
</feature>
<keyword evidence="4" id="KW-1185">Reference proteome</keyword>
<dbReference type="EMBL" id="KI546002">
    <property type="protein sequence ID" value="EST48129.1"/>
    <property type="molecule type" value="Genomic_DNA"/>
</dbReference>
<gene>
    <name evidence="2" type="ORF">SS50377_11729</name>
    <name evidence="3" type="ORF">SS50377_26104</name>
</gene>
<name>V6M474_9EUKA</name>
<organism evidence="2">
    <name type="scientific">Spironucleus salmonicida</name>
    <dbReference type="NCBI Taxonomy" id="348837"/>
    <lineage>
        <taxon>Eukaryota</taxon>
        <taxon>Metamonada</taxon>
        <taxon>Diplomonadida</taxon>
        <taxon>Hexamitidae</taxon>
        <taxon>Hexamitinae</taxon>
        <taxon>Spironucleus</taxon>
    </lineage>
</organism>
<proteinExistence type="predicted"/>
<sequence length="52" mass="5798">MANEKAMTGLERYREKQRALKASRLANLKKGRENAKAGKTVAKAPVKKSLKK</sequence>
<evidence type="ECO:0000313" key="2">
    <source>
        <dbReference type="EMBL" id="EST48129.1"/>
    </source>
</evidence>
<accession>V6M474</accession>
<evidence type="ECO:0000256" key="1">
    <source>
        <dbReference type="SAM" id="MobiDB-lite"/>
    </source>
</evidence>
<reference evidence="3" key="2">
    <citation type="submission" date="2020-12" db="EMBL/GenBank/DDBJ databases">
        <title>New Spironucleus salmonicida genome in near-complete chromosomes.</title>
        <authorList>
            <person name="Xu F."/>
            <person name="Kurt Z."/>
            <person name="Jimenez-Gonzalez A."/>
            <person name="Astvaldsson A."/>
            <person name="Andersson J.O."/>
            <person name="Svard S.G."/>
        </authorList>
    </citation>
    <scope>NUCLEOTIDE SEQUENCE</scope>
    <source>
        <strain evidence="3">ATCC 50377</strain>
    </source>
</reference>
<dbReference type="Proteomes" id="UP000018208">
    <property type="component" value="Unassembled WGS sequence"/>
</dbReference>
<dbReference type="AlphaFoldDB" id="V6M474"/>
<dbReference type="EMBL" id="AUWU02000006">
    <property type="protein sequence ID" value="KAH0571905.1"/>
    <property type="molecule type" value="Genomic_DNA"/>
</dbReference>
<dbReference type="VEuPathDB" id="GiardiaDB:SS50377_26104"/>
<evidence type="ECO:0000313" key="4">
    <source>
        <dbReference type="Proteomes" id="UP000018208"/>
    </source>
</evidence>
<reference evidence="2 3" key="1">
    <citation type="journal article" date="2014" name="PLoS Genet.">
        <title>The Genome of Spironucleus salmonicida Highlights a Fish Pathogen Adapted to Fluctuating Environments.</title>
        <authorList>
            <person name="Xu F."/>
            <person name="Jerlstrom-Hultqvist J."/>
            <person name="Einarsson E."/>
            <person name="Astvaldsson A."/>
            <person name="Svard S.G."/>
            <person name="Andersson J.O."/>
        </authorList>
    </citation>
    <scope>NUCLEOTIDE SEQUENCE</scope>
    <source>
        <strain evidence="3">ATCC 50377</strain>
    </source>
</reference>
<evidence type="ECO:0000313" key="3">
    <source>
        <dbReference type="EMBL" id="KAH0571905.1"/>
    </source>
</evidence>
<protein>
    <submittedName>
        <fullName evidence="2">Uncharacterized protein</fullName>
    </submittedName>
</protein>